<dbReference type="InterPro" id="IPR051422">
    <property type="entry name" value="AlkB_tRNA_MeTrf/Diox"/>
</dbReference>
<protein>
    <submittedName>
        <fullName evidence="4">Methyltransferase domain protein</fullName>
    </submittedName>
</protein>
<dbReference type="GO" id="GO:0008757">
    <property type="term" value="F:S-adenosylmethionine-dependent methyltransferase activity"/>
    <property type="evidence" value="ECO:0007669"/>
    <property type="project" value="InterPro"/>
</dbReference>
<organism evidence="4">
    <name type="scientific">Megaviridae environmental sample</name>
    <dbReference type="NCBI Taxonomy" id="1737588"/>
    <lineage>
        <taxon>Viruses</taxon>
        <taxon>Varidnaviria</taxon>
        <taxon>Bamfordvirae</taxon>
        <taxon>Nucleocytoviricota</taxon>
        <taxon>Megaviricetes</taxon>
        <taxon>Imitervirales</taxon>
        <taxon>Mimiviridae</taxon>
        <taxon>environmental samples</taxon>
    </lineage>
</organism>
<feature type="domain" description="Methyltransferase type 11" evidence="3">
    <location>
        <begin position="50"/>
        <end position="141"/>
    </location>
</feature>
<dbReference type="PANTHER" id="PTHR13069:SF21">
    <property type="entry name" value="ALKYLATED DNA REPAIR PROTEIN ALKB HOMOLOG 8"/>
    <property type="match status" value="1"/>
</dbReference>
<dbReference type="CDD" id="cd02440">
    <property type="entry name" value="AdoMet_MTases"/>
    <property type="match status" value="1"/>
</dbReference>
<proteinExistence type="predicted"/>
<dbReference type="GO" id="GO:0030488">
    <property type="term" value="P:tRNA methylation"/>
    <property type="evidence" value="ECO:0007669"/>
    <property type="project" value="TreeGrafter"/>
</dbReference>
<dbReference type="GO" id="GO:0002098">
    <property type="term" value="P:tRNA wobble uridine modification"/>
    <property type="evidence" value="ECO:0007669"/>
    <property type="project" value="TreeGrafter"/>
</dbReference>
<evidence type="ECO:0000256" key="1">
    <source>
        <dbReference type="ARBA" id="ARBA00022603"/>
    </source>
</evidence>
<dbReference type="Gene3D" id="3.40.50.150">
    <property type="entry name" value="Vaccinia Virus protein VP39"/>
    <property type="match status" value="1"/>
</dbReference>
<name>A0A5J6VJF8_9VIRU</name>
<dbReference type="Pfam" id="PF08241">
    <property type="entry name" value="Methyltransf_11"/>
    <property type="match status" value="1"/>
</dbReference>
<keyword evidence="2 4" id="KW-0808">Transferase</keyword>
<dbReference type="GO" id="GO:0000049">
    <property type="term" value="F:tRNA binding"/>
    <property type="evidence" value="ECO:0007669"/>
    <property type="project" value="TreeGrafter"/>
</dbReference>
<keyword evidence="1 4" id="KW-0489">Methyltransferase</keyword>
<dbReference type="InterPro" id="IPR029063">
    <property type="entry name" value="SAM-dependent_MTases_sf"/>
</dbReference>
<dbReference type="InterPro" id="IPR013216">
    <property type="entry name" value="Methyltransf_11"/>
</dbReference>
<sequence length="217" mass="25625">MNYINTPDIEREYVLNCYNIIAERFSQTRGYLWKGVKNFVNDIPTESSLLEVGCGNGKNLYRKDLDVHACDICSKFCDMVRNTKPYVKILQSCNLDLPYQDESMDYVLSVAVIHHFSTHERRHRAISELLRVLKVNGKLYLQVWAVEQPKKSRRRFSHGENLVPFNPPNHNSPHDVNHRFYWVFKKNELRDMFLNYNVEINNIFLEEGNWVAIVTKL</sequence>
<evidence type="ECO:0000313" key="4">
    <source>
        <dbReference type="EMBL" id="QFG73919.1"/>
    </source>
</evidence>
<dbReference type="PANTHER" id="PTHR13069">
    <property type="entry name" value="ALKYLATED DNA REPAIR PROTEIN ALKB HOMOLOG 8"/>
    <property type="match status" value="1"/>
</dbReference>
<evidence type="ECO:0000256" key="2">
    <source>
        <dbReference type="ARBA" id="ARBA00022679"/>
    </source>
</evidence>
<dbReference type="SUPFAM" id="SSF53335">
    <property type="entry name" value="S-adenosyl-L-methionine-dependent methyltransferases"/>
    <property type="match status" value="1"/>
</dbReference>
<accession>A0A5J6VJF8</accession>
<dbReference type="EMBL" id="MN448274">
    <property type="protein sequence ID" value="QFG73919.1"/>
    <property type="molecule type" value="Genomic_DNA"/>
</dbReference>
<reference evidence="4" key="1">
    <citation type="journal article" date="2019" name="Philos. Trans. R. Soc. Lond., B, Biol. Sci.">
        <title>Targeted metagenomic recovery of four divergent viruses reveals shared and distinctive characteristics of giant viruses of marine eukaryotes.</title>
        <authorList>
            <person name="Needham D.M."/>
            <person name="Poirier C."/>
            <person name="Hehenberger E."/>
            <person name="Jimenez V."/>
            <person name="Swalwell J.E."/>
            <person name="Santoro A.E."/>
            <person name="Worden A.Z."/>
        </authorList>
    </citation>
    <scope>NUCLEOTIDE SEQUENCE</scope>
    <source>
        <strain evidence="4">OPacV-662</strain>
    </source>
</reference>
<dbReference type="GO" id="GO:0106335">
    <property type="term" value="F:tRNA (5-carboxymethyluridine(34)-5-O)-methyltransferase activity"/>
    <property type="evidence" value="ECO:0007669"/>
    <property type="project" value="TreeGrafter"/>
</dbReference>
<evidence type="ECO:0000259" key="3">
    <source>
        <dbReference type="Pfam" id="PF08241"/>
    </source>
</evidence>